<dbReference type="OrthoDB" id="49356at2759"/>
<organism evidence="2 3">
    <name type="scientific">Fistulifera solaris</name>
    <name type="common">Oleaginous diatom</name>
    <dbReference type="NCBI Taxonomy" id="1519565"/>
    <lineage>
        <taxon>Eukaryota</taxon>
        <taxon>Sar</taxon>
        <taxon>Stramenopiles</taxon>
        <taxon>Ochrophyta</taxon>
        <taxon>Bacillariophyta</taxon>
        <taxon>Bacillariophyceae</taxon>
        <taxon>Bacillariophycidae</taxon>
        <taxon>Naviculales</taxon>
        <taxon>Naviculaceae</taxon>
        <taxon>Fistulifera</taxon>
    </lineage>
</organism>
<dbReference type="InParanoid" id="A0A1Z5K9G7"/>
<feature type="compositionally biased region" description="Basic residues" evidence="1">
    <location>
        <begin position="1578"/>
        <end position="1588"/>
    </location>
</feature>
<feature type="compositionally biased region" description="Basic and acidic residues" evidence="1">
    <location>
        <begin position="1589"/>
        <end position="1598"/>
    </location>
</feature>
<protein>
    <submittedName>
        <fullName evidence="2">Uncharacterized protein</fullName>
    </submittedName>
</protein>
<gene>
    <name evidence="2" type="ORF">FisN_11Hh334</name>
</gene>
<comment type="caution">
    <text evidence="2">The sequence shown here is derived from an EMBL/GenBank/DDBJ whole genome shotgun (WGS) entry which is preliminary data.</text>
</comment>
<feature type="compositionally biased region" description="Polar residues" evidence="1">
    <location>
        <begin position="968"/>
        <end position="978"/>
    </location>
</feature>
<feature type="region of interest" description="Disordered" evidence="1">
    <location>
        <begin position="1577"/>
        <end position="1640"/>
    </location>
</feature>
<feature type="compositionally biased region" description="Polar residues" evidence="1">
    <location>
        <begin position="458"/>
        <end position="492"/>
    </location>
</feature>
<feature type="region of interest" description="Disordered" evidence="1">
    <location>
        <begin position="787"/>
        <end position="830"/>
    </location>
</feature>
<keyword evidence="3" id="KW-1185">Reference proteome</keyword>
<feature type="compositionally biased region" description="Polar residues" evidence="1">
    <location>
        <begin position="19"/>
        <end position="32"/>
    </location>
</feature>
<feature type="region of interest" description="Disordered" evidence="1">
    <location>
        <begin position="944"/>
        <end position="980"/>
    </location>
</feature>
<feature type="compositionally biased region" description="Basic and acidic residues" evidence="1">
    <location>
        <begin position="68"/>
        <end position="91"/>
    </location>
</feature>
<feature type="compositionally biased region" description="Acidic residues" evidence="1">
    <location>
        <begin position="1631"/>
        <end position="1640"/>
    </location>
</feature>
<feature type="region of interest" description="Disordered" evidence="1">
    <location>
        <begin position="545"/>
        <end position="569"/>
    </location>
</feature>
<feature type="compositionally biased region" description="Polar residues" evidence="1">
    <location>
        <begin position="947"/>
        <end position="957"/>
    </location>
</feature>
<feature type="compositionally biased region" description="Polar residues" evidence="1">
    <location>
        <begin position="135"/>
        <end position="144"/>
    </location>
</feature>
<feature type="compositionally biased region" description="Basic and acidic residues" evidence="1">
    <location>
        <begin position="1617"/>
        <end position="1630"/>
    </location>
</feature>
<sequence>MAETEQEMEKIDPEVGPRQSCTVATTESSDPSLTLIALDETKGSSDISQPSNNKHEGQNCVSEVADAAEDKPTEEAIRDAKQEGSTTHEDGNDQVTTDDPPNQPLQLIDKQGISGPSQKVETVTKENDDELSNRKPVQTKSVSSLVDDAKDASSCKLSENEKQKEKNSQIFENEPHIVKEPVRPVTVGKQRSHVEETDPDDPTDFNDFRSADQGPPATLDSRLGEHIAQYVRPSDQTIDDVRRRLKTALNQTYALRKAFTERVYGKYRVCLHPPNTPAESEARIKKDPAAAYEQLCCEINKYQDEKELEKKFANKLNSEVAAVQQAQQASSNTVDASPGIMAAARMFAQGNVDHGDQLMFVSAGLNLIILPEEEVPASTLKLYSERCPLHPVTGQRVKNISLAAATAGDVMLERKRKSILLRMERQDQNPSLYPDPPPLALKKYDNLTKATPVDADDSSSTKLATLSPTNDVNNLAAETQPSKSKTREATTNIKANKSRASSGLSFGQLLSLNPMAEEFVRAPREIKSVAPSTLALMARGSRFGVNKSAQQRLKHPHPDSLGGRRRASVDAPHGSIDPMHAEPFPSEYLALTLPPLPGTNERRERKPLPVCTTADASTHRGVSSIQKILDNFVVGGDGEQTCDVTKIKLLYGLPRLVNKQKSESVVSASTVASKEVADGNVAQGSSSDARPLDPILAFSVLHAVGLLGRAPATSSSKVVNLLPAIDDKNSALWSKKLKSLHGKVLNADKSLTSAIFAVKRKRPLETPEVELSEKKLKRDPATVVAVKSIRGGGGAKEKTTEKTQEASRKSQLKVKSSSSRKMSEDSASSVKSAPVMSSSIHMANVATPAQSVHLFNMQLMNQMGSYTQYQMANAMHQLHHPAAGDLANLHSFQQQQHAVAQFMGAAGNPIHPFPPFGRIGGIAAGYGPMASSIVAGNRTDIKAPISNGRSKASSANARKQVPVAGQKPSVSDSGNSSPLDKKVVASAVQVGEAKEIVVASKTTCTDPGETGKSKPLEPTNTVEKEREACSTDNRKPKTKADSSIFNLPDQPRESASVSEEGKQDRKSAKEKNFSADRMKYVAPSATNLVGTQEASLIRSGYIHSVLDKIKDLARLNACLEHLHQAGAAVPIPKSLVVSPLRERLTNLSLKVPGNVACLPLPRDAVAAVILVWLWANHEINFQDAFKKSGRIDVDPDCKWLIQTAVDTAVRELSADVTDSMTKGETVYADKSAPKKNLAPKAVQVQGSAEIERSKSLASQKLELRTVSVVSKALMVKLHIDPFANKCIPNFEQAIAFLDESRVGALRAKAQERVMLANFLAKKTTVSELFSHAYVSAMVRAGEALGHDKLFEIVQNEELLVSTMIPYDVFTDDNGEWEDPCKMDTGFIPGASGEELIRRAHARAMFHKSLRKLQDRHNIRGGVSDHGPYADGTDASREANVTKASITPSHTRVGLKRRHSFSEPPPPPGTGSAQAPSWAVYQPQHVSEPLDWQLHLLENKPYGRHRRGNDDRKYSFSFGGARGGSSKKARNSDATDNMPSADFIKVKEDESADSIPKSTFEIKWGDLAGIFQRVELPRARRSSSSRHLKKSESHDDNKSSKPRTIFAPFCRPITDISDLERQLAESTPKDHEEEDEEEDISDETVLAHHQLVLDEMKAKIQAYMEAKKNQKEQKRMRMSK</sequence>
<dbReference type="Proteomes" id="UP000198406">
    <property type="component" value="Unassembled WGS sequence"/>
</dbReference>
<feature type="compositionally biased region" description="Basic and acidic residues" evidence="1">
    <location>
        <begin position="1059"/>
        <end position="1072"/>
    </location>
</feature>
<accession>A0A1Z5K9G7</accession>
<feature type="region of interest" description="Disordered" evidence="1">
    <location>
        <begin position="1501"/>
        <end position="1538"/>
    </location>
</feature>
<feature type="compositionally biased region" description="Basic and acidic residues" evidence="1">
    <location>
        <begin position="795"/>
        <end position="808"/>
    </location>
</feature>
<feature type="region of interest" description="Disordered" evidence="1">
    <location>
        <begin position="1417"/>
        <end position="1476"/>
    </location>
</feature>
<evidence type="ECO:0000313" key="3">
    <source>
        <dbReference type="Proteomes" id="UP000198406"/>
    </source>
</evidence>
<feature type="compositionally biased region" description="Basic and acidic residues" evidence="1">
    <location>
        <begin position="147"/>
        <end position="182"/>
    </location>
</feature>
<feature type="region of interest" description="Disordered" evidence="1">
    <location>
        <begin position="450"/>
        <end position="492"/>
    </location>
</feature>
<reference evidence="2 3" key="1">
    <citation type="journal article" date="2015" name="Plant Cell">
        <title>Oil accumulation by the oleaginous diatom Fistulifera solaris as revealed by the genome and transcriptome.</title>
        <authorList>
            <person name="Tanaka T."/>
            <person name="Maeda Y."/>
            <person name="Veluchamy A."/>
            <person name="Tanaka M."/>
            <person name="Abida H."/>
            <person name="Marechal E."/>
            <person name="Bowler C."/>
            <person name="Muto M."/>
            <person name="Sunaga Y."/>
            <person name="Tanaka M."/>
            <person name="Yoshino T."/>
            <person name="Taniguchi T."/>
            <person name="Fukuda Y."/>
            <person name="Nemoto M."/>
            <person name="Matsumoto M."/>
            <person name="Wong P.S."/>
            <person name="Aburatani S."/>
            <person name="Fujibuchi W."/>
        </authorList>
    </citation>
    <scope>NUCLEOTIDE SEQUENCE [LARGE SCALE GENOMIC DNA]</scope>
    <source>
        <strain evidence="2 3">JPCC DA0580</strain>
    </source>
</reference>
<evidence type="ECO:0000256" key="1">
    <source>
        <dbReference type="SAM" id="MobiDB-lite"/>
    </source>
</evidence>
<feature type="region of interest" description="Disordered" evidence="1">
    <location>
        <begin position="1"/>
        <end position="220"/>
    </location>
</feature>
<name>A0A1Z5K9G7_FISSO</name>
<feature type="region of interest" description="Disordered" evidence="1">
    <location>
        <begin position="1001"/>
        <end position="1072"/>
    </location>
</feature>
<feature type="compositionally biased region" description="Basic and acidic residues" evidence="1">
    <location>
        <begin position="1022"/>
        <end position="1040"/>
    </location>
</feature>
<proteinExistence type="predicted"/>
<dbReference type="EMBL" id="BDSP01000190">
    <property type="protein sequence ID" value="GAX22775.1"/>
    <property type="molecule type" value="Genomic_DNA"/>
</dbReference>
<feature type="compositionally biased region" description="Low complexity" evidence="1">
    <location>
        <begin position="816"/>
        <end position="830"/>
    </location>
</feature>
<evidence type="ECO:0000313" key="2">
    <source>
        <dbReference type="EMBL" id="GAX22775.1"/>
    </source>
</evidence>